<comment type="caution">
    <text evidence="4">The sequence shown here is derived from an EMBL/GenBank/DDBJ whole genome shotgun (WGS) entry which is preliminary data.</text>
</comment>
<dbReference type="Pfam" id="PF02563">
    <property type="entry name" value="Poly_export"/>
    <property type="match status" value="1"/>
</dbReference>
<dbReference type="PANTHER" id="PTHR33619">
    <property type="entry name" value="POLYSACCHARIDE EXPORT PROTEIN GFCE-RELATED"/>
    <property type="match status" value="1"/>
</dbReference>
<dbReference type="InterPro" id="IPR003715">
    <property type="entry name" value="Poly_export_N"/>
</dbReference>
<name>A0ABR7XDE3_9SPHI</name>
<feature type="domain" description="Polysaccharide export protein N-terminal" evidence="2">
    <location>
        <begin position="46"/>
        <end position="138"/>
    </location>
</feature>
<proteinExistence type="predicted"/>
<dbReference type="PANTHER" id="PTHR33619:SF3">
    <property type="entry name" value="POLYSACCHARIDE EXPORT PROTEIN GFCE-RELATED"/>
    <property type="match status" value="1"/>
</dbReference>
<keyword evidence="5" id="KW-1185">Reference proteome</keyword>
<dbReference type="EMBL" id="JACWMW010000007">
    <property type="protein sequence ID" value="MBD1387660.1"/>
    <property type="molecule type" value="Genomic_DNA"/>
</dbReference>
<reference evidence="4 5" key="1">
    <citation type="submission" date="2020-09" db="EMBL/GenBank/DDBJ databases">
        <title>Novel species of Mucilaginibacter isolated from a glacier on the Tibetan Plateau.</title>
        <authorList>
            <person name="Liu Q."/>
            <person name="Xin Y.-H."/>
        </authorList>
    </citation>
    <scope>NUCLEOTIDE SEQUENCE [LARGE SCALE GENOMIC DNA]</scope>
    <source>
        <strain evidence="4 5">CGMCC 1.13878</strain>
    </source>
</reference>
<feature type="domain" description="Soluble ligand binding" evidence="3">
    <location>
        <begin position="142"/>
        <end position="188"/>
    </location>
</feature>
<gene>
    <name evidence="4" type="ORF">IDJ75_20410</name>
</gene>
<evidence type="ECO:0000259" key="2">
    <source>
        <dbReference type="Pfam" id="PF02563"/>
    </source>
</evidence>
<evidence type="ECO:0000259" key="3">
    <source>
        <dbReference type="Pfam" id="PF10531"/>
    </source>
</evidence>
<dbReference type="Pfam" id="PF10531">
    <property type="entry name" value="SLBB"/>
    <property type="match status" value="1"/>
</dbReference>
<protein>
    <submittedName>
        <fullName evidence="4">Polysaccharide biosynthesis/export family protein</fullName>
    </submittedName>
</protein>
<evidence type="ECO:0000313" key="5">
    <source>
        <dbReference type="Proteomes" id="UP000618754"/>
    </source>
</evidence>
<dbReference type="Gene3D" id="3.10.560.10">
    <property type="entry name" value="Outer membrane lipoprotein wza domain like"/>
    <property type="match status" value="1"/>
</dbReference>
<dbReference type="InterPro" id="IPR049712">
    <property type="entry name" value="Poly_export"/>
</dbReference>
<dbReference type="Proteomes" id="UP000618754">
    <property type="component" value="Unassembled WGS sequence"/>
</dbReference>
<dbReference type="RefSeq" id="WP_191177506.1">
    <property type="nucleotide sequence ID" value="NZ_JACWMW010000007.1"/>
</dbReference>
<dbReference type="PROSITE" id="PS51257">
    <property type="entry name" value="PROKAR_LIPOPROTEIN"/>
    <property type="match status" value="1"/>
</dbReference>
<evidence type="ECO:0000256" key="1">
    <source>
        <dbReference type="ARBA" id="ARBA00022729"/>
    </source>
</evidence>
<dbReference type="InterPro" id="IPR019554">
    <property type="entry name" value="Soluble_ligand-bd"/>
</dbReference>
<keyword evidence="1" id="KW-0732">Signal</keyword>
<accession>A0ABR7XDE3</accession>
<sequence length="259" mass="28565">MRVLYFICLVGIVVFGSSCSYKQNQILFEKRASVVDTVSQKAAIISYRIQPQDILQIRNLQNLKYIVDEVPASSASGSGNNATAGQGQTFQVEEDGTVALPAIGHVQVMGLTRTQATKLIEDLYRKNLLKDPIIELKVVNLKVTLLGEVRSPGNFPIVKDNTTLVELIGQAGGLTPAANEKKIKIIRGKNNTQNVTEIDLSDINSLSDPRAYLQNGDIIYVAQNKRAIRTENLQNFNTWVQPALLLLNTALIIFTLSRQ</sequence>
<organism evidence="4 5">
    <name type="scientific">Mucilaginibacter rigui</name>
    <dbReference type="NCBI Taxonomy" id="534635"/>
    <lineage>
        <taxon>Bacteria</taxon>
        <taxon>Pseudomonadati</taxon>
        <taxon>Bacteroidota</taxon>
        <taxon>Sphingobacteriia</taxon>
        <taxon>Sphingobacteriales</taxon>
        <taxon>Sphingobacteriaceae</taxon>
        <taxon>Mucilaginibacter</taxon>
    </lineage>
</organism>
<evidence type="ECO:0000313" key="4">
    <source>
        <dbReference type="EMBL" id="MBD1387660.1"/>
    </source>
</evidence>